<dbReference type="Proteomes" id="UP000799753">
    <property type="component" value="Unassembled WGS sequence"/>
</dbReference>
<dbReference type="OrthoDB" id="3864240at2759"/>
<proteinExistence type="predicted"/>
<dbReference type="EMBL" id="MU006782">
    <property type="protein sequence ID" value="KAF2642222.1"/>
    <property type="molecule type" value="Genomic_DNA"/>
</dbReference>
<name>A0A6A6S4Y5_9PLEO</name>
<evidence type="ECO:0000313" key="3">
    <source>
        <dbReference type="Proteomes" id="UP000799753"/>
    </source>
</evidence>
<feature type="compositionally biased region" description="Basic residues" evidence="1">
    <location>
        <begin position="1"/>
        <end position="18"/>
    </location>
</feature>
<reference evidence="2" key="1">
    <citation type="journal article" date="2020" name="Stud. Mycol.">
        <title>101 Dothideomycetes genomes: a test case for predicting lifestyles and emergence of pathogens.</title>
        <authorList>
            <person name="Haridas S."/>
            <person name="Albert R."/>
            <person name="Binder M."/>
            <person name="Bloem J."/>
            <person name="Labutti K."/>
            <person name="Salamov A."/>
            <person name="Andreopoulos B."/>
            <person name="Baker S."/>
            <person name="Barry K."/>
            <person name="Bills G."/>
            <person name="Bluhm B."/>
            <person name="Cannon C."/>
            <person name="Castanera R."/>
            <person name="Culley D."/>
            <person name="Daum C."/>
            <person name="Ezra D."/>
            <person name="Gonzalez J."/>
            <person name="Henrissat B."/>
            <person name="Kuo A."/>
            <person name="Liang C."/>
            <person name="Lipzen A."/>
            <person name="Lutzoni F."/>
            <person name="Magnuson J."/>
            <person name="Mondo S."/>
            <person name="Nolan M."/>
            <person name="Ohm R."/>
            <person name="Pangilinan J."/>
            <person name="Park H.-J."/>
            <person name="Ramirez L."/>
            <person name="Alfaro M."/>
            <person name="Sun H."/>
            <person name="Tritt A."/>
            <person name="Yoshinaga Y."/>
            <person name="Zwiers L.-H."/>
            <person name="Turgeon B."/>
            <person name="Goodwin S."/>
            <person name="Spatafora J."/>
            <person name="Crous P."/>
            <person name="Grigoriev I."/>
        </authorList>
    </citation>
    <scope>NUCLEOTIDE SEQUENCE</scope>
    <source>
        <strain evidence="2">CBS 473.64</strain>
    </source>
</reference>
<protein>
    <recommendedName>
        <fullName evidence="4">F-box domain-containing protein</fullName>
    </recommendedName>
</protein>
<feature type="region of interest" description="Disordered" evidence="1">
    <location>
        <begin position="35"/>
        <end position="62"/>
    </location>
</feature>
<sequence length="527" mass="60427">MAFKRKAGRSVHHKGPKKIKNDMDMYGAMITEAEAQDNNIKKRPNATLKNQTKAKPPTKEPPLPFEMLLEVCSHLDDPENVKNFRLASKTLANVGEEFLVQNLNFFMHPSSLMKMEEIAVNPQWSRHVHTLTFENVVPKEWDEISPVRPYTKKRNHAMWKPATTVEHDNVARRYAAFTEAHGEWLIGNAELLHTKVYPLIREFTGLKALKVHQGFQKPRPCGKMVDAPMTEILDPIASTDDFNDDIWDIRGRIFRAPERDEDNRYEHGMMEIMASFYDMMQSCFKNEERNFMRLDTVVWDSYVSGILGYWKHQPTYLLPAGSRLKHLTIRYSQGYIGPIWAKTLERDLFCMVSNETTMSVLETLTIENQEPGVYLDTVAIGQTYNLKLSHLKALNFKGFKFRSFHAVQWLCKDLENVNITFTDCAFHILGVAVFSDMFKGQGKKAKSLTFEGCLKVTYGSQSGKADDRWYVLPAHPPPEDEHHKRVHSEDVEIYMLHGLDLSGLPIGDPRTGSDKGVGNMTAGWLEE</sequence>
<feature type="region of interest" description="Disordered" evidence="1">
    <location>
        <begin position="1"/>
        <end position="20"/>
    </location>
</feature>
<dbReference type="AlphaFoldDB" id="A0A6A6S4Y5"/>
<evidence type="ECO:0008006" key="4">
    <source>
        <dbReference type="Google" id="ProtNLM"/>
    </source>
</evidence>
<evidence type="ECO:0000313" key="2">
    <source>
        <dbReference type="EMBL" id="KAF2642222.1"/>
    </source>
</evidence>
<keyword evidence="3" id="KW-1185">Reference proteome</keyword>
<gene>
    <name evidence="2" type="ORF">P280DRAFT_517201</name>
</gene>
<evidence type="ECO:0000256" key="1">
    <source>
        <dbReference type="SAM" id="MobiDB-lite"/>
    </source>
</evidence>
<accession>A0A6A6S4Y5</accession>
<feature type="region of interest" description="Disordered" evidence="1">
    <location>
        <begin position="508"/>
        <end position="527"/>
    </location>
</feature>
<organism evidence="2 3">
    <name type="scientific">Massarina eburnea CBS 473.64</name>
    <dbReference type="NCBI Taxonomy" id="1395130"/>
    <lineage>
        <taxon>Eukaryota</taxon>
        <taxon>Fungi</taxon>
        <taxon>Dikarya</taxon>
        <taxon>Ascomycota</taxon>
        <taxon>Pezizomycotina</taxon>
        <taxon>Dothideomycetes</taxon>
        <taxon>Pleosporomycetidae</taxon>
        <taxon>Pleosporales</taxon>
        <taxon>Massarineae</taxon>
        <taxon>Massarinaceae</taxon>
        <taxon>Massarina</taxon>
    </lineage>
</organism>